<comment type="caution">
    <text evidence="1">The sequence shown here is derived from an EMBL/GenBank/DDBJ whole genome shotgun (WGS) entry which is preliminary data.</text>
</comment>
<evidence type="ECO:0000313" key="1">
    <source>
        <dbReference type="EMBL" id="KXV79343.1"/>
    </source>
</evidence>
<gene>
    <name evidence="1" type="ORF">AD953_02545</name>
</gene>
<protein>
    <submittedName>
        <fullName evidence="1">Uncharacterized protein</fullName>
    </submittedName>
</protein>
<name>A0A149VHE3_9PROT</name>
<feature type="non-terminal residue" evidence="1">
    <location>
        <position position="1"/>
    </location>
</feature>
<proteinExistence type="predicted"/>
<reference evidence="1 2" key="1">
    <citation type="submission" date="2015-06" db="EMBL/GenBank/DDBJ databases">
        <title>Improved classification and identification of acetic acid bacteria using matrix-assisted laser desorption/ionization time-of-flight mass spectrometry; Gluconobacter nephelii and Gluconobacter uchimurae are later heterotypic synonyms of Gluconobacter japonicus and Gluconobacter oxydans, respectively.</title>
        <authorList>
            <person name="Li L."/>
            <person name="Cleenwerck I."/>
            <person name="De Vuyst L."/>
            <person name="Vandamme P."/>
        </authorList>
    </citation>
    <scope>NUCLEOTIDE SEQUENCE [LARGE SCALE GENOMIC DNA]</scope>
    <source>
        <strain evidence="1 2">LMG 1604</strain>
    </source>
</reference>
<dbReference type="PATRIC" id="fig|178901.15.peg.2627"/>
<dbReference type="Proteomes" id="UP000075538">
    <property type="component" value="Unassembled WGS sequence"/>
</dbReference>
<organism evidence="1 2">
    <name type="scientific">Acetobacter malorum</name>
    <dbReference type="NCBI Taxonomy" id="178901"/>
    <lineage>
        <taxon>Bacteria</taxon>
        <taxon>Pseudomonadati</taxon>
        <taxon>Pseudomonadota</taxon>
        <taxon>Alphaproteobacteria</taxon>
        <taxon>Acetobacterales</taxon>
        <taxon>Acetobacteraceae</taxon>
        <taxon>Acetobacter</taxon>
    </lineage>
</organism>
<evidence type="ECO:0000313" key="2">
    <source>
        <dbReference type="Proteomes" id="UP000075538"/>
    </source>
</evidence>
<accession>A0A149VHE3</accession>
<sequence>GFIIAVTSFMRSKSLLFLLAEGRRKQPAFSLYIGLVCANMPDFWRVDEPPSLAFLLGWDKRRVVFCSWPVFGPLSAGTVYEG</sequence>
<dbReference type="AlphaFoldDB" id="A0A149VHE3"/>
<dbReference type="EMBL" id="LHZZ01000322">
    <property type="protein sequence ID" value="KXV79343.1"/>
    <property type="molecule type" value="Genomic_DNA"/>
</dbReference>